<dbReference type="AlphaFoldDB" id="A0A6L8KAB8"/>
<reference evidence="3 4" key="1">
    <citation type="submission" date="2019-12" db="EMBL/GenBank/DDBJ databases">
        <title>Novel species isolated from a subtropical stream in China.</title>
        <authorList>
            <person name="Lu H."/>
        </authorList>
    </citation>
    <scope>NUCLEOTIDE SEQUENCE [LARGE SCALE GENOMIC DNA]</scope>
    <source>
        <strain evidence="3 4">FT135W</strain>
    </source>
</reference>
<comment type="caution">
    <text evidence="3">The sequence shown here is derived from an EMBL/GenBank/DDBJ whole genome shotgun (WGS) entry which is preliminary data.</text>
</comment>
<protein>
    <submittedName>
        <fullName evidence="3">Uncharacterized protein</fullName>
    </submittedName>
</protein>
<feature type="signal peptide" evidence="2">
    <location>
        <begin position="1"/>
        <end position="20"/>
    </location>
</feature>
<keyword evidence="4" id="KW-1185">Reference proteome</keyword>
<dbReference type="Proteomes" id="UP000479335">
    <property type="component" value="Unassembled WGS sequence"/>
</dbReference>
<accession>A0A6L8KAB8</accession>
<dbReference type="RefSeq" id="WP_161006355.1">
    <property type="nucleotide sequence ID" value="NZ_WWCN01000005.1"/>
</dbReference>
<evidence type="ECO:0000313" key="3">
    <source>
        <dbReference type="EMBL" id="MYM22842.1"/>
    </source>
</evidence>
<name>A0A6L8KAB8_9BURK</name>
<evidence type="ECO:0000313" key="4">
    <source>
        <dbReference type="Proteomes" id="UP000479335"/>
    </source>
</evidence>
<feature type="region of interest" description="Disordered" evidence="1">
    <location>
        <begin position="56"/>
        <end position="82"/>
    </location>
</feature>
<dbReference type="PROSITE" id="PS51257">
    <property type="entry name" value="PROKAR_LIPOPROTEIN"/>
    <property type="match status" value="1"/>
</dbReference>
<feature type="compositionally biased region" description="Polar residues" evidence="1">
    <location>
        <begin position="56"/>
        <end position="68"/>
    </location>
</feature>
<organism evidence="3 4">
    <name type="scientific">Duganella flavida</name>
    <dbReference type="NCBI Taxonomy" id="2692175"/>
    <lineage>
        <taxon>Bacteria</taxon>
        <taxon>Pseudomonadati</taxon>
        <taxon>Pseudomonadota</taxon>
        <taxon>Betaproteobacteria</taxon>
        <taxon>Burkholderiales</taxon>
        <taxon>Oxalobacteraceae</taxon>
        <taxon>Telluria group</taxon>
        <taxon>Duganella</taxon>
    </lineage>
</organism>
<keyword evidence="2" id="KW-0732">Signal</keyword>
<proteinExistence type="predicted"/>
<evidence type="ECO:0000256" key="2">
    <source>
        <dbReference type="SAM" id="SignalP"/>
    </source>
</evidence>
<dbReference type="EMBL" id="WWCN01000005">
    <property type="protein sequence ID" value="MYM22842.1"/>
    <property type="molecule type" value="Genomic_DNA"/>
</dbReference>
<evidence type="ECO:0000256" key="1">
    <source>
        <dbReference type="SAM" id="MobiDB-lite"/>
    </source>
</evidence>
<sequence length="82" mass="8256">MSHLRLTLGLSALLALSACGGSDHVDTSAPPTTTTPPVSMTDAFFSAVLAIIGDGSETSTEPQASDSVVATAPDDTEPVILK</sequence>
<gene>
    <name evidence="3" type="ORF">GTP46_09310</name>
</gene>
<feature type="chain" id="PRO_5027095587" evidence="2">
    <location>
        <begin position="21"/>
        <end position="82"/>
    </location>
</feature>